<feature type="compositionally biased region" description="Basic and acidic residues" evidence="6">
    <location>
        <begin position="987"/>
        <end position="1022"/>
    </location>
</feature>
<evidence type="ECO:0000256" key="1">
    <source>
        <dbReference type="ARBA" id="ARBA00004229"/>
    </source>
</evidence>
<dbReference type="Pfam" id="PF10839">
    <property type="entry name" value="DUF2647"/>
    <property type="match status" value="1"/>
</dbReference>
<dbReference type="GO" id="GO:0009507">
    <property type="term" value="C:chloroplast"/>
    <property type="evidence" value="ECO:0007669"/>
    <property type="project" value="UniProtKB-SubCell"/>
</dbReference>
<dbReference type="CDD" id="cd06555">
    <property type="entry name" value="ASCH_PF0470_like"/>
    <property type="match status" value="1"/>
</dbReference>
<dbReference type="Pfam" id="PF04266">
    <property type="entry name" value="ASCH"/>
    <property type="match status" value="1"/>
</dbReference>
<feature type="region of interest" description="Disordered" evidence="6">
    <location>
        <begin position="1174"/>
        <end position="1249"/>
    </location>
</feature>
<dbReference type="MetOSite" id="A0A2N9GIA5"/>
<evidence type="ECO:0000256" key="2">
    <source>
        <dbReference type="ARBA" id="ARBA00007638"/>
    </source>
</evidence>
<evidence type="ECO:0000256" key="5">
    <source>
        <dbReference type="ARBA" id="ARBA00022640"/>
    </source>
</evidence>
<protein>
    <recommendedName>
        <fullName evidence="3">Uncharacterized protein ycf68</fullName>
    </recommendedName>
</protein>
<name>A0A2N9GIA5_FAGSY</name>
<comment type="subcellular location">
    <subcellularLocation>
        <location evidence="1">Plastid</location>
        <location evidence="1">Chloroplast</location>
    </subcellularLocation>
</comment>
<evidence type="ECO:0000256" key="4">
    <source>
        <dbReference type="ARBA" id="ARBA00022528"/>
    </source>
</evidence>
<feature type="region of interest" description="Disordered" evidence="6">
    <location>
        <begin position="973"/>
        <end position="1097"/>
    </location>
</feature>
<accession>A0A2N9GIA5</accession>
<evidence type="ECO:0000256" key="6">
    <source>
        <dbReference type="SAM" id="MobiDB-lite"/>
    </source>
</evidence>
<organism evidence="8">
    <name type="scientific">Fagus sylvatica</name>
    <name type="common">Beechnut</name>
    <dbReference type="NCBI Taxonomy" id="28930"/>
    <lineage>
        <taxon>Eukaryota</taxon>
        <taxon>Viridiplantae</taxon>
        <taxon>Streptophyta</taxon>
        <taxon>Embryophyta</taxon>
        <taxon>Tracheophyta</taxon>
        <taxon>Spermatophyta</taxon>
        <taxon>Magnoliopsida</taxon>
        <taxon>eudicotyledons</taxon>
        <taxon>Gunneridae</taxon>
        <taxon>Pentapetalae</taxon>
        <taxon>rosids</taxon>
        <taxon>fabids</taxon>
        <taxon>Fagales</taxon>
        <taxon>Fagaceae</taxon>
        <taxon>Fagus</taxon>
    </lineage>
</organism>
<sequence length="1284" mass="139545">MSAVNLRLSDCMEELVKFTLESHINETLEFDPGLSKSFCSDLLKHDPNSPTTDSFEGVPSYPLYKRLASGLLESINSKAFCRSQSGLKLIPEGSSSKQEENEWQELVLDKGSEIVNILKSVTHELHVQEPFFSQLKDGRKTIEGRCAVGDYNRIGSGTLILFNKCVVFEVQYVHRYASFSDMLGAESLAKVLPGVETIEEGVQIYREFYTEEKEKTNGVLAIHVSQVDIQPYMCLATLLSGLNYGGIQGLLGLTHTTGTIPNALPPSRSSENQGGFQWLRMRSGDGAKNVGDLEGGGRVGDLEIRSTASNSRQTGWLYFWERTPGESEAHGYKLCLGMKDNSESALFTNKEAISESEAHGYKLCLGMKDNSESALFTNKEAITTLGLRHGPDSYGRQQWGIFRNGRKPDGAMPRGAAVIQRMQALSGMIGRKASVGGFLSPPSNPRAQPWTGGGNYQAGVRGANGIRYPSSPSRKRWILGAVRIDPCSAVANALSIPPGETLPGLDMPRILLKERGAFGNADTGGAWLSSARATAGDKPEEGEDDVKSSCPLCPGRHTCYNGRDKGHTAVNSFPGLVHTARHTMGAGHARSRYLNHKEGDAEGRASDWSEVVTRRIDGAIQVRSNVDPTFYSIVGSGRSGGDHHGSSLLENPYIPYQYMDSYLSSTGLGLEKAAINRIFLILPFRKEEVEILFPFRRDQEIGSSHKKNAWLINNSLLGLRPPQSLRMPPISAMGCEGPLNAFFFLLIGVISQRLAMVRKKEGNKHTWRAQYTGELYAAFGKDESLPKRNPLILSQLVGPVALWRAQYDESCKLCSGGSYCLSLASMVESVGGLRGGGLPCGGCQRFESAYLQLVNLADTKLYDSTQFFRFGSSIYDLSFMDVDKILPFSSTLGWHSLKVKGEVQTRKGLRWIPRHPETRKGRMAWLREPTGAVAKASLHRAIVTAYGPEPGGEMPLEPRASWFSPKCVEAQQLTGHLGGSRSASETMGDKLHRREGNSPDHQLRPLNDRSVIKEMNGAKRSAEAVGCKKASVGERSALEGSTRESGGGRSGSENVGLSNANIGENPMPRKPKGSSARFVHGGVRRGRENASSQCSSTRRYGAEVTHAILPGKARTTFNKRCRKVKEVGDLMTGEPATEAPVNGGRNYNGPKVAKFLVGPPKKVTEACKGFLGPDGDWPSSAKAEGSLTARPTRRAGTKVGLSDPTVPSGRAVAQRIKPTPQDECSPIPTSPEPPVAQPPSSTAETAMGSLCPCGDGATEVLRIQEKVTARRAVYHYDRCQVEVQ</sequence>
<dbReference type="InterPro" id="IPR007374">
    <property type="entry name" value="ASCH_domain"/>
</dbReference>
<gene>
    <name evidence="8" type="ORF">FSB_LOCUS26796</name>
</gene>
<dbReference type="PANTHER" id="PTHR34204:SF2">
    <property type="entry name" value="RNA-BINDING ASCH DOMAIN PROTEIN"/>
    <property type="match status" value="1"/>
</dbReference>
<proteinExistence type="inferred from homology"/>
<feature type="domain" description="ASCH" evidence="7">
    <location>
        <begin position="125"/>
        <end position="228"/>
    </location>
</feature>
<evidence type="ECO:0000313" key="8">
    <source>
        <dbReference type="EMBL" id="SPC98914.1"/>
    </source>
</evidence>
<dbReference type="InterPro" id="IPR015947">
    <property type="entry name" value="PUA-like_sf"/>
</dbReference>
<dbReference type="EMBL" id="OIVN01001917">
    <property type="protein sequence ID" value="SPC98914.1"/>
    <property type="molecule type" value="Genomic_DNA"/>
</dbReference>
<dbReference type="Gene3D" id="2.30.130.30">
    <property type="entry name" value="Hypothetical protein"/>
    <property type="match status" value="1"/>
</dbReference>
<comment type="similarity">
    <text evidence="2">Belongs to the ycf68 family.</text>
</comment>
<evidence type="ECO:0000259" key="7">
    <source>
        <dbReference type="SMART" id="SM01022"/>
    </source>
</evidence>
<feature type="compositionally biased region" description="Pro residues" evidence="6">
    <location>
        <begin position="1228"/>
        <end position="1237"/>
    </location>
</feature>
<evidence type="ECO:0000256" key="3">
    <source>
        <dbReference type="ARBA" id="ARBA00021456"/>
    </source>
</evidence>
<dbReference type="AntiFam" id="ANF00275">
    <property type="entry name" value="Spurious translation from rRNA (DUF6467)"/>
</dbReference>
<reference evidence="8" key="1">
    <citation type="submission" date="2018-02" db="EMBL/GenBank/DDBJ databases">
        <authorList>
            <person name="Cohen D.B."/>
            <person name="Kent A.D."/>
        </authorList>
    </citation>
    <scope>NUCLEOTIDE SEQUENCE</scope>
</reference>
<dbReference type="SUPFAM" id="SSF88697">
    <property type="entry name" value="PUA domain-like"/>
    <property type="match status" value="1"/>
</dbReference>
<keyword evidence="4" id="KW-0150">Chloroplast</keyword>
<dbReference type="PANTHER" id="PTHR34204">
    <property type="entry name" value="RNA-BINDING ASCH DOMAIN PROTEIN"/>
    <property type="match status" value="1"/>
</dbReference>
<keyword evidence="5" id="KW-0934">Plastid</keyword>
<dbReference type="SMART" id="SM01022">
    <property type="entry name" value="ASCH"/>
    <property type="match status" value="1"/>
</dbReference>
<dbReference type="InterPro" id="IPR022546">
    <property type="entry name" value="Uncharacterised_Ycf68"/>
</dbReference>